<dbReference type="Gramene" id="GBG90753">
    <property type="protein sequence ID" value="GBG90753"/>
    <property type="gene ID" value="CBR_g51259"/>
</dbReference>
<feature type="compositionally biased region" description="Polar residues" evidence="2">
    <location>
        <begin position="87"/>
        <end position="104"/>
    </location>
</feature>
<protein>
    <submittedName>
        <fullName evidence="3">Uncharacterized protein</fullName>
    </submittedName>
</protein>
<keyword evidence="1" id="KW-0175">Coiled coil</keyword>
<sequence length="144" mass="16456">MLGELIRAKEQTPVEASQEGDAKRKRRKEMAEVERVGQEVEDMKGFFFFRKALEKKNEEVNALKKENYGLKREFRELKEESGVGVLKQTQKRLSNAVTSSSPQEQPAAAKQKPDPSATTTMYTPKDMETLRRPYKNAVEGKYVA</sequence>
<feature type="coiled-coil region" evidence="1">
    <location>
        <begin position="53"/>
        <end position="80"/>
    </location>
</feature>
<proteinExistence type="predicted"/>
<feature type="region of interest" description="Disordered" evidence="2">
    <location>
        <begin position="85"/>
        <end position="144"/>
    </location>
</feature>
<evidence type="ECO:0000313" key="4">
    <source>
        <dbReference type="Proteomes" id="UP000265515"/>
    </source>
</evidence>
<reference evidence="3 4" key="1">
    <citation type="journal article" date="2018" name="Cell">
        <title>The Chara Genome: Secondary Complexity and Implications for Plant Terrestrialization.</title>
        <authorList>
            <person name="Nishiyama T."/>
            <person name="Sakayama H."/>
            <person name="Vries J.D."/>
            <person name="Buschmann H."/>
            <person name="Saint-Marcoux D."/>
            <person name="Ullrich K.K."/>
            <person name="Haas F.B."/>
            <person name="Vanderstraeten L."/>
            <person name="Becker D."/>
            <person name="Lang D."/>
            <person name="Vosolsobe S."/>
            <person name="Rombauts S."/>
            <person name="Wilhelmsson P.K.I."/>
            <person name="Janitza P."/>
            <person name="Kern R."/>
            <person name="Heyl A."/>
            <person name="Rumpler F."/>
            <person name="Villalobos L.I.A.C."/>
            <person name="Clay J.M."/>
            <person name="Skokan R."/>
            <person name="Toyoda A."/>
            <person name="Suzuki Y."/>
            <person name="Kagoshima H."/>
            <person name="Schijlen E."/>
            <person name="Tajeshwar N."/>
            <person name="Catarino B."/>
            <person name="Hetherington A.J."/>
            <person name="Saltykova A."/>
            <person name="Bonnot C."/>
            <person name="Breuninger H."/>
            <person name="Symeonidi A."/>
            <person name="Radhakrishnan G.V."/>
            <person name="Van Nieuwerburgh F."/>
            <person name="Deforce D."/>
            <person name="Chang C."/>
            <person name="Karol K.G."/>
            <person name="Hedrich R."/>
            <person name="Ulvskov P."/>
            <person name="Glockner G."/>
            <person name="Delwiche C.F."/>
            <person name="Petrasek J."/>
            <person name="Van de Peer Y."/>
            <person name="Friml J."/>
            <person name="Beilby M."/>
            <person name="Dolan L."/>
            <person name="Kohara Y."/>
            <person name="Sugano S."/>
            <person name="Fujiyama A."/>
            <person name="Delaux P.-M."/>
            <person name="Quint M."/>
            <person name="TheiBen G."/>
            <person name="Hagemann M."/>
            <person name="Harholt J."/>
            <person name="Dunand C."/>
            <person name="Zachgo S."/>
            <person name="Langdale J."/>
            <person name="Maumus F."/>
            <person name="Straeten D.V.D."/>
            <person name="Gould S.B."/>
            <person name="Rensing S.A."/>
        </authorList>
    </citation>
    <scope>NUCLEOTIDE SEQUENCE [LARGE SCALE GENOMIC DNA]</scope>
    <source>
        <strain evidence="3 4">S276</strain>
    </source>
</reference>
<evidence type="ECO:0000256" key="2">
    <source>
        <dbReference type="SAM" id="MobiDB-lite"/>
    </source>
</evidence>
<organism evidence="3 4">
    <name type="scientific">Chara braunii</name>
    <name type="common">Braun's stonewort</name>
    <dbReference type="NCBI Taxonomy" id="69332"/>
    <lineage>
        <taxon>Eukaryota</taxon>
        <taxon>Viridiplantae</taxon>
        <taxon>Streptophyta</taxon>
        <taxon>Charophyceae</taxon>
        <taxon>Charales</taxon>
        <taxon>Characeae</taxon>
        <taxon>Chara</taxon>
    </lineage>
</organism>
<gene>
    <name evidence="3" type="ORF">CBR_g51259</name>
</gene>
<evidence type="ECO:0000256" key="1">
    <source>
        <dbReference type="SAM" id="Coils"/>
    </source>
</evidence>
<accession>A0A388M8D4</accession>
<dbReference type="EMBL" id="BFEA01000837">
    <property type="protein sequence ID" value="GBG90753.1"/>
    <property type="molecule type" value="Genomic_DNA"/>
</dbReference>
<dbReference type="AlphaFoldDB" id="A0A388M8D4"/>
<evidence type="ECO:0000313" key="3">
    <source>
        <dbReference type="EMBL" id="GBG90753.1"/>
    </source>
</evidence>
<feature type="compositionally biased region" description="Basic and acidic residues" evidence="2">
    <location>
        <begin position="1"/>
        <end position="12"/>
    </location>
</feature>
<comment type="caution">
    <text evidence="3">The sequence shown here is derived from an EMBL/GenBank/DDBJ whole genome shotgun (WGS) entry which is preliminary data.</text>
</comment>
<name>A0A388M8D4_CHABU</name>
<dbReference type="Proteomes" id="UP000265515">
    <property type="component" value="Unassembled WGS sequence"/>
</dbReference>
<feature type="region of interest" description="Disordered" evidence="2">
    <location>
        <begin position="1"/>
        <end position="34"/>
    </location>
</feature>
<keyword evidence="4" id="KW-1185">Reference proteome</keyword>